<evidence type="ECO:0000313" key="2">
    <source>
        <dbReference type="Proteomes" id="UP000226431"/>
    </source>
</evidence>
<protein>
    <submittedName>
        <fullName evidence="1">Uncharacterized protein</fullName>
    </submittedName>
</protein>
<accession>A0A2C5XZX1</accession>
<sequence>MISMAVILVTIHRHGAMAIRSAPRRPYPAASGINRSAARGLAHASYHLPSSTGGASGMAAETSTITARPITSRSVHRNALRKYDHPARSIVGLILMAACCELLLTG</sequence>
<organism evidence="1 2">
    <name type="scientific">Ophiocordyceps camponoti-rufipedis</name>
    <dbReference type="NCBI Taxonomy" id="2004952"/>
    <lineage>
        <taxon>Eukaryota</taxon>
        <taxon>Fungi</taxon>
        <taxon>Dikarya</taxon>
        <taxon>Ascomycota</taxon>
        <taxon>Pezizomycotina</taxon>
        <taxon>Sordariomycetes</taxon>
        <taxon>Hypocreomycetidae</taxon>
        <taxon>Hypocreales</taxon>
        <taxon>Ophiocordycipitaceae</taxon>
        <taxon>Ophiocordyceps</taxon>
    </lineage>
</organism>
<comment type="caution">
    <text evidence="1">The sequence shown here is derived from an EMBL/GenBank/DDBJ whole genome shotgun (WGS) entry which is preliminary data.</text>
</comment>
<dbReference type="Proteomes" id="UP000226431">
    <property type="component" value="Unassembled WGS sequence"/>
</dbReference>
<gene>
    <name evidence="1" type="ORF">CDD80_55</name>
</gene>
<dbReference type="AlphaFoldDB" id="A0A2C5XZX1"/>
<keyword evidence="2" id="KW-1185">Reference proteome</keyword>
<dbReference type="EMBL" id="NJES01000001">
    <property type="protein sequence ID" value="PHH81219.1"/>
    <property type="molecule type" value="Genomic_DNA"/>
</dbReference>
<evidence type="ECO:0000313" key="1">
    <source>
        <dbReference type="EMBL" id="PHH81219.1"/>
    </source>
</evidence>
<proteinExistence type="predicted"/>
<reference evidence="1 2" key="1">
    <citation type="submission" date="2017-06" db="EMBL/GenBank/DDBJ databases">
        <title>Ant-infecting Ophiocordyceps genomes reveal a high diversity of potential behavioral manipulation genes and a possible major role for enterotoxins.</title>
        <authorList>
            <person name="De Bekker C."/>
            <person name="Evans H.C."/>
            <person name="Brachmann A."/>
            <person name="Hughes D.P."/>
        </authorList>
    </citation>
    <scope>NUCLEOTIDE SEQUENCE [LARGE SCALE GENOMIC DNA]</scope>
    <source>
        <strain evidence="1 2">Map16</strain>
    </source>
</reference>
<name>A0A2C5XZX1_9HYPO</name>